<dbReference type="AlphaFoldDB" id="A0A4C1XL21"/>
<keyword evidence="2" id="KW-1185">Reference proteome</keyword>
<accession>A0A4C1XL21</accession>
<evidence type="ECO:0000313" key="2">
    <source>
        <dbReference type="Proteomes" id="UP000299102"/>
    </source>
</evidence>
<sequence length="106" mass="11727">MLLCKTHGEQISASQNRVRSQTCIRRHLCVAGFLRGNAICNRDVSGSWKGERGSGLPEFALIEQNAKAVAVGYVVVSAHNVNNHVSMYLRSSTLPKLLIHIRISRQ</sequence>
<dbReference type="Proteomes" id="UP000299102">
    <property type="component" value="Unassembled WGS sequence"/>
</dbReference>
<dbReference type="EMBL" id="BGZK01000902">
    <property type="protein sequence ID" value="GBP64596.1"/>
    <property type="molecule type" value="Genomic_DNA"/>
</dbReference>
<reference evidence="1 2" key="1">
    <citation type="journal article" date="2019" name="Commun. Biol.">
        <title>The bagworm genome reveals a unique fibroin gene that provides high tensile strength.</title>
        <authorList>
            <person name="Kono N."/>
            <person name="Nakamura H."/>
            <person name="Ohtoshi R."/>
            <person name="Tomita M."/>
            <person name="Numata K."/>
            <person name="Arakawa K."/>
        </authorList>
    </citation>
    <scope>NUCLEOTIDE SEQUENCE [LARGE SCALE GENOMIC DNA]</scope>
</reference>
<protein>
    <submittedName>
        <fullName evidence="1">Uncharacterized protein</fullName>
    </submittedName>
</protein>
<name>A0A4C1XL21_EUMVA</name>
<gene>
    <name evidence="1" type="ORF">EVAR_32754_1</name>
</gene>
<evidence type="ECO:0000313" key="1">
    <source>
        <dbReference type="EMBL" id="GBP64596.1"/>
    </source>
</evidence>
<proteinExistence type="predicted"/>
<comment type="caution">
    <text evidence="1">The sequence shown here is derived from an EMBL/GenBank/DDBJ whole genome shotgun (WGS) entry which is preliminary data.</text>
</comment>
<organism evidence="1 2">
    <name type="scientific">Eumeta variegata</name>
    <name type="common">Bagworm moth</name>
    <name type="synonym">Eumeta japonica</name>
    <dbReference type="NCBI Taxonomy" id="151549"/>
    <lineage>
        <taxon>Eukaryota</taxon>
        <taxon>Metazoa</taxon>
        <taxon>Ecdysozoa</taxon>
        <taxon>Arthropoda</taxon>
        <taxon>Hexapoda</taxon>
        <taxon>Insecta</taxon>
        <taxon>Pterygota</taxon>
        <taxon>Neoptera</taxon>
        <taxon>Endopterygota</taxon>
        <taxon>Lepidoptera</taxon>
        <taxon>Glossata</taxon>
        <taxon>Ditrysia</taxon>
        <taxon>Tineoidea</taxon>
        <taxon>Psychidae</taxon>
        <taxon>Oiketicinae</taxon>
        <taxon>Eumeta</taxon>
    </lineage>
</organism>